<accession>A0ACC1RZ19</accession>
<keyword evidence="2" id="KW-1185">Reference proteome</keyword>
<name>A0ACC1RZ19_9HYPO</name>
<comment type="caution">
    <text evidence="1">The sequence shown here is derived from an EMBL/GenBank/DDBJ whole genome shotgun (WGS) entry which is preliminary data.</text>
</comment>
<proteinExistence type="predicted"/>
<evidence type="ECO:0000313" key="1">
    <source>
        <dbReference type="EMBL" id="KAJ3528570.1"/>
    </source>
</evidence>
<reference evidence="1" key="1">
    <citation type="submission" date="2022-08" db="EMBL/GenBank/DDBJ databases">
        <title>Genome Sequence of Fusarium decemcellulare.</title>
        <authorList>
            <person name="Buettner E."/>
        </authorList>
    </citation>
    <scope>NUCLEOTIDE SEQUENCE</scope>
    <source>
        <strain evidence="1">Babe19</strain>
    </source>
</reference>
<gene>
    <name evidence="1" type="ORF">NM208_g10141</name>
</gene>
<sequence>MGIPRLISTLEPFAEHGVLDNDNVVIDGPALAYHVLFICNRHGIVHPSYQLLGDTTIAWLDELSRHGVSVESIYFDGYLPNTKLPVRMERMAKSLNQLKASFSRDPNGFLPSYFSTTKETAPALFTSIRPPGKPFLPPSFHVPAIIDALRSCPRYTELVRLVPGEADAYCAQHVLESGATVLTSDSDLLAHNLGIGRVAFFRDVYLDGQGRLRCASFSPAQICEKLKLSSSSEISRLAYERKRSPHLSLPQILRDCAQPVADTTGYAEFCHEYLDHESASFPVSGQGSAIDIASLDPRISELIIQLGHPVGQENETAENKIFLPILLESPNRGSAWEQSTSIRQLAYTIARWIIPGQESSIQEYRRVNGIIQKGRHVPMLTKEEAVSRAKDLVSSMSMVSAEVQGDADRSWQILCLTLNIRHCYEDGKHSHLLQILEESLQKPTMKRVSWDVLHFAAQLQAAYYSLRILNQVLSLAPIIESIPGLYDMLSSLPPLARFPDIQRTLGFLRNSGEARTLRMVAKLVPLPNLDVEKEPTSALARKKRKTGKGIEKAGVAKPPPRNPFDVLSRNV</sequence>
<protein>
    <submittedName>
        <fullName evidence="1">Uncharacterized protein</fullName>
    </submittedName>
</protein>
<evidence type="ECO:0000313" key="2">
    <source>
        <dbReference type="Proteomes" id="UP001148629"/>
    </source>
</evidence>
<dbReference type="Proteomes" id="UP001148629">
    <property type="component" value="Unassembled WGS sequence"/>
</dbReference>
<dbReference type="EMBL" id="JANRMS010001392">
    <property type="protein sequence ID" value="KAJ3528570.1"/>
    <property type="molecule type" value="Genomic_DNA"/>
</dbReference>
<organism evidence="1 2">
    <name type="scientific">Fusarium decemcellulare</name>
    <dbReference type="NCBI Taxonomy" id="57161"/>
    <lineage>
        <taxon>Eukaryota</taxon>
        <taxon>Fungi</taxon>
        <taxon>Dikarya</taxon>
        <taxon>Ascomycota</taxon>
        <taxon>Pezizomycotina</taxon>
        <taxon>Sordariomycetes</taxon>
        <taxon>Hypocreomycetidae</taxon>
        <taxon>Hypocreales</taxon>
        <taxon>Nectriaceae</taxon>
        <taxon>Fusarium</taxon>
        <taxon>Fusarium decemcellulare species complex</taxon>
    </lineage>
</organism>